<dbReference type="PROSITE" id="PS50279">
    <property type="entry name" value="BPTI_KUNITZ_2"/>
    <property type="match status" value="1"/>
</dbReference>
<dbReference type="InterPro" id="IPR051388">
    <property type="entry name" value="Serpin_venom_toxin"/>
</dbReference>
<sequence length="163" mass="17987">MKSGALVLLVGLLALWIEPTSTSDEQHLVHPGDCPPVLQVSVFARCKDTCQDDQDCLFTQKCCFTGRGMGCVDSVLSYKCFFPSDYGACNESISHYYYDPFVDQCLQFNYSGCGGNDNNFETAEACEEACSKSISVIPEDAPTALPTENPIEEDRVPEPDYHE</sequence>
<organism evidence="6 7">
    <name type="scientific">Podarcis lilfordi</name>
    <name type="common">Lilford's wall lizard</name>
    <dbReference type="NCBI Taxonomy" id="74358"/>
    <lineage>
        <taxon>Eukaryota</taxon>
        <taxon>Metazoa</taxon>
        <taxon>Chordata</taxon>
        <taxon>Craniata</taxon>
        <taxon>Vertebrata</taxon>
        <taxon>Euteleostomi</taxon>
        <taxon>Lepidosauria</taxon>
        <taxon>Squamata</taxon>
        <taxon>Bifurcata</taxon>
        <taxon>Unidentata</taxon>
        <taxon>Episquamata</taxon>
        <taxon>Laterata</taxon>
        <taxon>Lacertibaenia</taxon>
        <taxon>Lacertidae</taxon>
        <taxon>Podarcis</taxon>
    </lineage>
</organism>
<dbReference type="EMBL" id="OX395131">
    <property type="protein sequence ID" value="CAI5778614.1"/>
    <property type="molecule type" value="Genomic_DNA"/>
</dbReference>
<evidence type="ECO:0000256" key="1">
    <source>
        <dbReference type="ARBA" id="ARBA00023157"/>
    </source>
</evidence>
<evidence type="ECO:0000256" key="3">
    <source>
        <dbReference type="SAM" id="SignalP"/>
    </source>
</evidence>
<dbReference type="InterPro" id="IPR008197">
    <property type="entry name" value="WAP_dom"/>
</dbReference>
<dbReference type="Pfam" id="PF00095">
    <property type="entry name" value="WAP"/>
    <property type="match status" value="1"/>
</dbReference>
<dbReference type="PANTHER" id="PTHR46751">
    <property type="entry name" value="EPPIN"/>
    <property type="match status" value="1"/>
</dbReference>
<evidence type="ECO:0000259" key="4">
    <source>
        <dbReference type="PROSITE" id="PS50279"/>
    </source>
</evidence>
<dbReference type="InterPro" id="IPR002223">
    <property type="entry name" value="Kunitz_BPTI"/>
</dbReference>
<reference evidence="6" key="1">
    <citation type="submission" date="2022-12" db="EMBL/GenBank/DDBJ databases">
        <authorList>
            <person name="Alioto T."/>
            <person name="Alioto T."/>
            <person name="Gomez Garrido J."/>
        </authorList>
    </citation>
    <scope>NUCLEOTIDE SEQUENCE</scope>
</reference>
<dbReference type="PANTHER" id="PTHR46751:SF1">
    <property type="entry name" value="WAP FOUR-DISULFIDE CORE DOMAIN PROTEIN 6A"/>
    <property type="match status" value="1"/>
</dbReference>
<dbReference type="SMART" id="SM00131">
    <property type="entry name" value="KU"/>
    <property type="match status" value="1"/>
</dbReference>
<dbReference type="GO" id="GO:0004867">
    <property type="term" value="F:serine-type endopeptidase inhibitor activity"/>
    <property type="evidence" value="ECO:0007669"/>
    <property type="project" value="InterPro"/>
</dbReference>
<dbReference type="InterPro" id="IPR036880">
    <property type="entry name" value="Kunitz_BPTI_sf"/>
</dbReference>
<feature type="region of interest" description="Disordered" evidence="2">
    <location>
        <begin position="138"/>
        <end position="163"/>
    </location>
</feature>
<proteinExistence type="predicted"/>
<dbReference type="CDD" id="cd00109">
    <property type="entry name" value="Kunitz-type"/>
    <property type="match status" value="1"/>
</dbReference>
<dbReference type="AlphaFoldDB" id="A0AA35P878"/>
<dbReference type="GO" id="GO:0005576">
    <property type="term" value="C:extracellular region"/>
    <property type="evidence" value="ECO:0007669"/>
    <property type="project" value="InterPro"/>
</dbReference>
<feature type="compositionally biased region" description="Basic and acidic residues" evidence="2">
    <location>
        <begin position="152"/>
        <end position="163"/>
    </location>
</feature>
<dbReference type="SUPFAM" id="SSF57362">
    <property type="entry name" value="BPTI-like"/>
    <property type="match status" value="1"/>
</dbReference>
<dbReference type="SUPFAM" id="SSF57256">
    <property type="entry name" value="Elafin-like"/>
    <property type="match status" value="1"/>
</dbReference>
<feature type="signal peptide" evidence="3">
    <location>
        <begin position="1"/>
        <end position="22"/>
    </location>
</feature>
<dbReference type="Gene3D" id="4.10.410.10">
    <property type="entry name" value="Pancreatic trypsin inhibitor Kunitz domain"/>
    <property type="match status" value="1"/>
</dbReference>
<dbReference type="Proteomes" id="UP001178461">
    <property type="component" value="Chromosome 6"/>
</dbReference>
<keyword evidence="7" id="KW-1185">Reference proteome</keyword>
<dbReference type="PROSITE" id="PS00280">
    <property type="entry name" value="BPTI_KUNITZ_1"/>
    <property type="match status" value="1"/>
</dbReference>
<dbReference type="PROSITE" id="PS51390">
    <property type="entry name" value="WAP"/>
    <property type="match status" value="1"/>
</dbReference>
<evidence type="ECO:0000313" key="6">
    <source>
        <dbReference type="EMBL" id="CAI5778614.1"/>
    </source>
</evidence>
<accession>A0AA35P878</accession>
<feature type="domain" description="WAP" evidence="5">
    <location>
        <begin position="27"/>
        <end position="75"/>
    </location>
</feature>
<name>A0AA35P878_9SAUR</name>
<keyword evidence="1" id="KW-1015">Disulfide bond</keyword>
<evidence type="ECO:0000313" key="7">
    <source>
        <dbReference type="Proteomes" id="UP001178461"/>
    </source>
</evidence>
<feature type="domain" description="BPTI/Kunitz inhibitor" evidence="4">
    <location>
        <begin position="80"/>
        <end position="130"/>
    </location>
</feature>
<dbReference type="SMART" id="SM00217">
    <property type="entry name" value="WAP"/>
    <property type="match status" value="1"/>
</dbReference>
<dbReference type="InterPro" id="IPR020901">
    <property type="entry name" value="Prtase_inh_Kunz-CS"/>
</dbReference>
<evidence type="ECO:0000256" key="2">
    <source>
        <dbReference type="SAM" id="MobiDB-lite"/>
    </source>
</evidence>
<protein>
    <submittedName>
        <fullName evidence="6">Protein-type protease inhibitor 1</fullName>
    </submittedName>
</protein>
<dbReference type="Pfam" id="PF00014">
    <property type="entry name" value="Kunitz_BPTI"/>
    <property type="match status" value="1"/>
</dbReference>
<evidence type="ECO:0000259" key="5">
    <source>
        <dbReference type="PROSITE" id="PS51390"/>
    </source>
</evidence>
<feature type="chain" id="PRO_5041379304" evidence="3">
    <location>
        <begin position="23"/>
        <end position="163"/>
    </location>
</feature>
<dbReference type="PRINTS" id="PR00759">
    <property type="entry name" value="BASICPTASE"/>
</dbReference>
<dbReference type="Gene3D" id="4.10.75.10">
    <property type="entry name" value="Elafin-like"/>
    <property type="match status" value="1"/>
</dbReference>
<dbReference type="InterPro" id="IPR036645">
    <property type="entry name" value="Elafin-like_sf"/>
</dbReference>
<gene>
    <name evidence="6" type="ORF">PODLI_1B029288</name>
</gene>
<keyword evidence="3" id="KW-0732">Signal</keyword>